<evidence type="ECO:0000256" key="1">
    <source>
        <dbReference type="SAM" id="MobiDB-lite"/>
    </source>
</evidence>
<dbReference type="PANTHER" id="PTHR46599:SF3">
    <property type="entry name" value="PIGGYBAC TRANSPOSABLE ELEMENT-DERIVED PROTEIN 4"/>
    <property type="match status" value="1"/>
</dbReference>
<sequence>MSYATTSNIVDGNVFDNKYIINDDDQAFSDSEYFVTFKCNKHNETIIDHVIDNDDMNEDLFVLEEQDGTTDSEYEPSLETTHKRNKKNRNNIGACRTVRTNLSKFPKELKISNVNLFNWNTLNGMVMNDVLTILWINNGPVTMLTTIHEAIDNDWKVIRNRRHPRTTSSNANKVYQVFGNLSQKELAILCVINDYNNFMGDVDLADQLRGYYNCQLTVCHTWFPLFFWLLDTVLVNCIILYRKASDTDTKITSKNFRIALIWSLIQE</sequence>
<feature type="non-terminal residue" evidence="3">
    <location>
        <position position="1"/>
    </location>
</feature>
<gene>
    <name evidence="3" type="ORF">DERYTH_LOCUS5902</name>
</gene>
<dbReference type="AlphaFoldDB" id="A0A9N9BHY9"/>
<name>A0A9N9BHY9_9GLOM</name>
<dbReference type="Proteomes" id="UP000789405">
    <property type="component" value="Unassembled WGS sequence"/>
</dbReference>
<feature type="domain" description="PiggyBac transposable element-derived protein" evidence="2">
    <location>
        <begin position="86"/>
        <end position="236"/>
    </location>
</feature>
<dbReference type="InterPro" id="IPR029526">
    <property type="entry name" value="PGBD"/>
</dbReference>
<organism evidence="3 4">
    <name type="scientific">Dentiscutata erythropus</name>
    <dbReference type="NCBI Taxonomy" id="1348616"/>
    <lineage>
        <taxon>Eukaryota</taxon>
        <taxon>Fungi</taxon>
        <taxon>Fungi incertae sedis</taxon>
        <taxon>Mucoromycota</taxon>
        <taxon>Glomeromycotina</taxon>
        <taxon>Glomeromycetes</taxon>
        <taxon>Diversisporales</taxon>
        <taxon>Gigasporaceae</taxon>
        <taxon>Dentiscutata</taxon>
    </lineage>
</organism>
<keyword evidence="4" id="KW-1185">Reference proteome</keyword>
<evidence type="ECO:0000313" key="3">
    <source>
        <dbReference type="EMBL" id="CAG8564520.1"/>
    </source>
</evidence>
<proteinExistence type="predicted"/>
<feature type="compositionally biased region" description="Acidic residues" evidence="1">
    <location>
        <begin position="67"/>
        <end position="76"/>
    </location>
</feature>
<protein>
    <submittedName>
        <fullName evidence="3">27054_t:CDS:1</fullName>
    </submittedName>
</protein>
<dbReference type="OrthoDB" id="2423798at2759"/>
<dbReference type="PANTHER" id="PTHR46599">
    <property type="entry name" value="PIGGYBAC TRANSPOSABLE ELEMENT-DERIVED PROTEIN 4"/>
    <property type="match status" value="1"/>
</dbReference>
<accession>A0A9N9BHY9</accession>
<comment type="caution">
    <text evidence="3">The sequence shown here is derived from an EMBL/GenBank/DDBJ whole genome shotgun (WGS) entry which is preliminary data.</text>
</comment>
<reference evidence="3" key="1">
    <citation type="submission" date="2021-06" db="EMBL/GenBank/DDBJ databases">
        <authorList>
            <person name="Kallberg Y."/>
            <person name="Tangrot J."/>
            <person name="Rosling A."/>
        </authorList>
    </citation>
    <scope>NUCLEOTIDE SEQUENCE</scope>
    <source>
        <strain evidence="3">MA453B</strain>
    </source>
</reference>
<feature type="region of interest" description="Disordered" evidence="1">
    <location>
        <begin position="67"/>
        <end position="90"/>
    </location>
</feature>
<dbReference type="EMBL" id="CAJVPY010002553">
    <property type="protein sequence ID" value="CAG8564520.1"/>
    <property type="molecule type" value="Genomic_DNA"/>
</dbReference>
<evidence type="ECO:0000313" key="4">
    <source>
        <dbReference type="Proteomes" id="UP000789405"/>
    </source>
</evidence>
<dbReference type="Pfam" id="PF13843">
    <property type="entry name" value="DDE_Tnp_1_7"/>
    <property type="match status" value="1"/>
</dbReference>
<evidence type="ECO:0000259" key="2">
    <source>
        <dbReference type="Pfam" id="PF13843"/>
    </source>
</evidence>